<name>A0A1F6LSL9_9BACT</name>
<dbReference type="Gene3D" id="3.90.1640.10">
    <property type="entry name" value="inorganic pyrophosphatase (n-terminal core)"/>
    <property type="match status" value="1"/>
</dbReference>
<accession>A0A1F6LSL9</accession>
<dbReference type="AlphaFoldDB" id="A0A1F6LSL9"/>
<dbReference type="Proteomes" id="UP000176329">
    <property type="component" value="Unassembled WGS sequence"/>
</dbReference>
<dbReference type="EMBL" id="MFPV01000011">
    <property type="protein sequence ID" value="OGH62325.1"/>
    <property type="molecule type" value="Genomic_DNA"/>
</dbReference>
<dbReference type="PANTHER" id="PTHR47618">
    <property type="entry name" value="BIFUNCTIONAL OLIGORIBONUCLEASE AND PAP PHOSPHATASE NRNA"/>
    <property type="match status" value="1"/>
</dbReference>
<dbReference type="SUPFAM" id="SSF64182">
    <property type="entry name" value="DHH phosphoesterases"/>
    <property type="match status" value="1"/>
</dbReference>
<evidence type="ECO:0000313" key="1">
    <source>
        <dbReference type="EMBL" id="OGH62325.1"/>
    </source>
</evidence>
<dbReference type="InterPro" id="IPR038763">
    <property type="entry name" value="DHH_sf"/>
</dbReference>
<evidence type="ECO:0000313" key="2">
    <source>
        <dbReference type="Proteomes" id="UP000176329"/>
    </source>
</evidence>
<dbReference type="Gene3D" id="3.10.310.30">
    <property type="match status" value="1"/>
</dbReference>
<dbReference type="InterPro" id="IPR051319">
    <property type="entry name" value="Oligoribo/pAp-PDE_c-di-AMP_PDE"/>
</dbReference>
<protein>
    <recommendedName>
        <fullName evidence="3">DDH domain-containing protein</fullName>
    </recommendedName>
</protein>
<proteinExistence type="predicted"/>
<gene>
    <name evidence="1" type="ORF">A2848_03565</name>
</gene>
<dbReference type="PANTHER" id="PTHR47618:SF1">
    <property type="entry name" value="BIFUNCTIONAL OLIGORIBONUCLEASE AND PAP PHOSPHATASE NRNA"/>
    <property type="match status" value="1"/>
</dbReference>
<organism evidence="1 2">
    <name type="scientific">Candidatus Magasanikbacteria bacterium RIFCSPHIGHO2_01_FULL_50_8</name>
    <dbReference type="NCBI Taxonomy" id="1798674"/>
    <lineage>
        <taxon>Bacteria</taxon>
        <taxon>Candidatus Magasanikiibacteriota</taxon>
    </lineage>
</organism>
<evidence type="ECO:0008006" key="3">
    <source>
        <dbReference type="Google" id="ProtNLM"/>
    </source>
</evidence>
<sequence length="377" mass="40316">MALTDIQQFEQALKSAHNVLVVVRPQPNHDEIVSACAIAEWVKHRSAQATIVSSNYAQPSALKFIPATSSIDASAGQLHDFSISVAVGSTGVQNVRHELVDGTLTFHLTPNIGVVTAANVVTHTSEFRFDAIIAIGAPDLASLGDAYTQNTALFNAVPIINIDCAAANEQFGHLNLVDITCTSVAEVVYAIFRDTHADITQPTAQLLLTGVIAATRSFKFNAVNARTLQTASALISLGADRELVVHHLYRQRSIAALKLWGAVLSHLQSDPQQPLMWSSLTRDDFVRAGATERDLHDFIDELIYTAPGVKVFALIFEKGDDISVIVDAQKPYSASALVSGFSETTGGVGRTTSTLGGFALADATARVVNVLRAKMRG</sequence>
<reference evidence="1 2" key="1">
    <citation type="journal article" date="2016" name="Nat. Commun.">
        <title>Thousands of microbial genomes shed light on interconnected biogeochemical processes in an aquifer system.</title>
        <authorList>
            <person name="Anantharaman K."/>
            <person name="Brown C.T."/>
            <person name="Hug L.A."/>
            <person name="Sharon I."/>
            <person name="Castelle C.J."/>
            <person name="Probst A.J."/>
            <person name="Thomas B.C."/>
            <person name="Singh A."/>
            <person name="Wilkins M.J."/>
            <person name="Karaoz U."/>
            <person name="Brodie E.L."/>
            <person name="Williams K.H."/>
            <person name="Hubbard S.S."/>
            <person name="Banfield J.F."/>
        </authorList>
    </citation>
    <scope>NUCLEOTIDE SEQUENCE [LARGE SCALE GENOMIC DNA]</scope>
</reference>
<comment type="caution">
    <text evidence="1">The sequence shown here is derived from an EMBL/GenBank/DDBJ whole genome shotgun (WGS) entry which is preliminary data.</text>
</comment>